<organism evidence="1 2">
    <name type="scientific">Algoriphagus sanaruensis</name>
    <dbReference type="NCBI Taxonomy" id="1727163"/>
    <lineage>
        <taxon>Bacteria</taxon>
        <taxon>Pseudomonadati</taxon>
        <taxon>Bacteroidota</taxon>
        <taxon>Cytophagia</taxon>
        <taxon>Cytophagales</taxon>
        <taxon>Cyclobacteriaceae</taxon>
        <taxon>Algoriphagus</taxon>
    </lineage>
</organism>
<evidence type="ECO:0000313" key="2">
    <source>
        <dbReference type="Proteomes" id="UP000073816"/>
    </source>
</evidence>
<dbReference type="Gene3D" id="2.20.28.160">
    <property type="match status" value="1"/>
</dbReference>
<proteinExistence type="predicted"/>
<dbReference type="AlphaFoldDB" id="A0A142EL30"/>
<evidence type="ECO:0000313" key="1">
    <source>
        <dbReference type="EMBL" id="AMQ55835.1"/>
    </source>
</evidence>
<reference evidence="2" key="1">
    <citation type="submission" date="2015-09" db="EMBL/GenBank/DDBJ databases">
        <title>Complete sequence of Algoriphagus sp. M8-2.</title>
        <authorList>
            <person name="Shintani M."/>
        </authorList>
    </citation>
    <scope>NUCLEOTIDE SEQUENCE [LARGE SCALE GENOMIC DNA]</scope>
    <source>
        <strain evidence="2">M8-2</strain>
    </source>
</reference>
<dbReference type="Proteomes" id="UP000073816">
    <property type="component" value="Chromosome"/>
</dbReference>
<name>A0A142EL30_9BACT</name>
<sequence length="104" mass="11580">MSWINSILNWWKNLFSSEKNKSEPVKEATPAVEISRTPGLNCPECGTRMVVSIQNLVNLEPLNCPTCGLELTVDVEHSQSALESLRKLQNGLEEASKVRKDAKV</sequence>
<gene>
    <name evidence="1" type="ORF">AO498_05375</name>
</gene>
<dbReference type="EMBL" id="CP012836">
    <property type="protein sequence ID" value="AMQ55835.1"/>
    <property type="molecule type" value="Genomic_DNA"/>
</dbReference>
<dbReference type="PATRIC" id="fig|1727163.4.peg.1120"/>
<keyword evidence="2" id="KW-1185">Reference proteome</keyword>
<protein>
    <submittedName>
        <fullName evidence="1">Uncharacterized protein</fullName>
    </submittedName>
</protein>
<dbReference type="STRING" id="1727163.AO498_05375"/>
<accession>A0A142EL30</accession>
<dbReference type="KEGG" id="alm:AO498_05375"/>
<reference evidence="1 2" key="2">
    <citation type="journal article" date="2016" name="Genome Announc.">
        <title>Complete Genome Sequence of Algoriphagus sp. Strain M8-2, Isolated from a Brackish Lake.</title>
        <authorList>
            <person name="Muraguchi Y."/>
            <person name="Kushimoto K."/>
            <person name="Ohtsubo Y."/>
            <person name="Suzuki T."/>
            <person name="Dohra H."/>
            <person name="Kimbara K."/>
            <person name="Shintani M."/>
        </authorList>
    </citation>
    <scope>NUCLEOTIDE SEQUENCE [LARGE SCALE GENOMIC DNA]</scope>
    <source>
        <strain evidence="1 2">M8-2</strain>
    </source>
</reference>